<dbReference type="KEGG" id="cvn:111119463"/>
<name>A0A8B8CHR5_CRAVI</name>
<reference evidence="2" key="1">
    <citation type="submission" date="2025-08" db="UniProtKB">
        <authorList>
            <consortium name="RefSeq"/>
        </authorList>
    </citation>
    <scope>IDENTIFICATION</scope>
    <source>
        <tissue evidence="2">Whole sample</tissue>
    </source>
</reference>
<proteinExistence type="predicted"/>
<sequence length="334" mass="38439">MNVRSDLKTCNCISIHVLPQQRYYAGNGKSLWKLTYFISYKNKVVMDAHSWPSLTTSLIDWSIVTSSGVKVRTDIDLYYYMYMMKFSLNHKLSVSEYGKVEKALTLEYILKHPGCGCGVSIAHQEEVIDSQGKSSWIVYYHVVKNGTYQKPSSYSPINWTLFNSKHQFTTVDGHKLEFAWSWYGKHNFIGYSQSGSLFLQTWVPPSLYGSFAGWLKWYYERFYKGSTVEVEMTNTTREYKQKDGSSAWHLPFILKVNGSLITPPSINSTTFETTFNATSQWKQKFTLVHTDEVTDGNKVFLSTSTTKCQNQPRRKSKKPLLLHLYSNTLGSTPH</sequence>
<accession>A0A8B8CHR5</accession>
<organism evidence="1 2">
    <name type="scientific">Crassostrea virginica</name>
    <name type="common">Eastern oyster</name>
    <dbReference type="NCBI Taxonomy" id="6565"/>
    <lineage>
        <taxon>Eukaryota</taxon>
        <taxon>Metazoa</taxon>
        <taxon>Spiralia</taxon>
        <taxon>Lophotrochozoa</taxon>
        <taxon>Mollusca</taxon>
        <taxon>Bivalvia</taxon>
        <taxon>Autobranchia</taxon>
        <taxon>Pteriomorphia</taxon>
        <taxon>Ostreida</taxon>
        <taxon>Ostreoidea</taxon>
        <taxon>Ostreidae</taxon>
        <taxon>Crassostrea</taxon>
    </lineage>
</organism>
<dbReference type="Proteomes" id="UP000694844">
    <property type="component" value="Chromosome 2"/>
</dbReference>
<gene>
    <name evidence="2" type="primary">LOC111119463</name>
</gene>
<keyword evidence="1" id="KW-1185">Reference proteome</keyword>
<dbReference type="AlphaFoldDB" id="A0A8B8CHR5"/>
<dbReference type="OrthoDB" id="6135314at2759"/>
<evidence type="ECO:0000313" key="2">
    <source>
        <dbReference type="RefSeq" id="XP_022315362.1"/>
    </source>
</evidence>
<dbReference type="RefSeq" id="XP_022315362.1">
    <property type="nucleotide sequence ID" value="XM_022459654.1"/>
</dbReference>
<protein>
    <submittedName>
        <fullName evidence="2">Uncharacterized protein LOC111119463</fullName>
    </submittedName>
</protein>
<dbReference type="GeneID" id="111119463"/>
<evidence type="ECO:0000313" key="1">
    <source>
        <dbReference type="Proteomes" id="UP000694844"/>
    </source>
</evidence>